<organism evidence="4 5">
    <name type="scientific">Metallumcola ferriviriculae</name>
    <dbReference type="NCBI Taxonomy" id="3039180"/>
    <lineage>
        <taxon>Bacteria</taxon>
        <taxon>Bacillati</taxon>
        <taxon>Bacillota</taxon>
        <taxon>Clostridia</taxon>
        <taxon>Neomoorellales</taxon>
        <taxon>Desulfitibacteraceae</taxon>
        <taxon>Metallumcola</taxon>
    </lineage>
</organism>
<sequence>MNAAKRREKIVQSLSETQRPITGGDLAESFAVSRQVVVQDIAILRAQGFEILATPQGYIYLSPASNQLLQRTFACQHDLERTQEELNIFVDCGGTVVDVIVEHAIYGQISGSLMLKSRDDVENFCNKIEQSGAALLSSLTEGVHLHTIRSEEESVFDRIERKLEKTGLRLLNEQ</sequence>
<dbReference type="InterPro" id="IPR035922">
    <property type="entry name" value="3H_dom_sf"/>
</dbReference>
<dbReference type="SUPFAM" id="SSF46785">
    <property type="entry name" value="Winged helix' DNA-binding domain"/>
    <property type="match status" value="1"/>
</dbReference>
<dbReference type="InterPro" id="IPR004173">
    <property type="entry name" value="3H_domain"/>
</dbReference>
<evidence type="ECO:0000259" key="3">
    <source>
        <dbReference type="Pfam" id="PF08279"/>
    </source>
</evidence>
<feature type="domain" description="3H" evidence="2">
    <location>
        <begin position="73"/>
        <end position="168"/>
    </location>
</feature>
<feature type="domain" description="Helix-turn-helix type 11" evidence="3">
    <location>
        <begin position="6"/>
        <end position="59"/>
    </location>
</feature>
<accession>A0AAU0UHE5</accession>
<feature type="binding site" evidence="1">
    <location>
        <position position="144"/>
    </location>
    <ligand>
        <name>Ni(2+)</name>
        <dbReference type="ChEBI" id="CHEBI:49786"/>
    </ligand>
</feature>
<dbReference type="AlphaFoldDB" id="A0AAU0UHE5"/>
<dbReference type="Gene3D" id="3.30.1340.20">
    <property type="entry name" value="3H domain"/>
    <property type="match status" value="1"/>
</dbReference>
<dbReference type="InterPro" id="IPR026043">
    <property type="entry name" value="NadR"/>
</dbReference>
<dbReference type="Proteomes" id="UP001329915">
    <property type="component" value="Chromosome"/>
</dbReference>
<feature type="binding site" evidence="1">
    <location>
        <position position="85"/>
    </location>
    <ligand>
        <name>Ni(2+)</name>
        <dbReference type="ChEBI" id="CHEBI:49786"/>
    </ligand>
</feature>
<dbReference type="KEGG" id="dbc:MFMK1_000193"/>
<dbReference type="InterPro" id="IPR013196">
    <property type="entry name" value="HTH_11"/>
</dbReference>
<keyword evidence="1" id="KW-0533">Nickel</keyword>
<dbReference type="RefSeq" id="WP_366923323.1">
    <property type="nucleotide sequence ID" value="NZ_CP121694.1"/>
</dbReference>
<keyword evidence="1" id="KW-0479">Metal-binding</keyword>
<dbReference type="PANTHER" id="PTHR40068:SF1">
    <property type="entry name" value="TRANSCRIPTION REPRESSOR NIAR-RELATED"/>
    <property type="match status" value="1"/>
</dbReference>
<dbReference type="PANTHER" id="PTHR40068">
    <property type="entry name" value="TRANSCRIPTION REPRESSOR NIAR-RELATED"/>
    <property type="match status" value="1"/>
</dbReference>
<dbReference type="SUPFAM" id="SSF75500">
    <property type="entry name" value="Putative transcriptional regulator TM1602, C-terminal domain"/>
    <property type="match status" value="1"/>
</dbReference>
<evidence type="ECO:0000313" key="4">
    <source>
        <dbReference type="EMBL" id="WRO20425.1"/>
    </source>
</evidence>
<reference evidence="4 5" key="1">
    <citation type="submission" date="2023-04" db="EMBL/GenBank/DDBJ databases">
        <authorList>
            <person name="Hsu D."/>
        </authorList>
    </citation>
    <scope>NUCLEOTIDE SEQUENCE [LARGE SCALE GENOMIC DNA]</scope>
    <source>
        <strain evidence="4 5">MK1</strain>
    </source>
</reference>
<keyword evidence="5" id="KW-1185">Reference proteome</keyword>
<dbReference type="PIRSF" id="PIRSF037847">
    <property type="entry name" value="NiaR"/>
    <property type="match status" value="1"/>
</dbReference>
<dbReference type="InterPro" id="IPR036390">
    <property type="entry name" value="WH_DNA-bd_sf"/>
</dbReference>
<dbReference type="Gene3D" id="1.10.10.10">
    <property type="entry name" value="Winged helix-like DNA-binding domain superfamily/Winged helix DNA-binding domain"/>
    <property type="match status" value="1"/>
</dbReference>
<feature type="binding site" evidence="1">
    <location>
        <position position="146"/>
    </location>
    <ligand>
        <name>Ni(2+)</name>
        <dbReference type="ChEBI" id="CHEBI:49786"/>
    </ligand>
</feature>
<dbReference type="GO" id="GO:0046872">
    <property type="term" value="F:metal ion binding"/>
    <property type="evidence" value="ECO:0007669"/>
    <property type="project" value="UniProtKB-KW"/>
</dbReference>
<evidence type="ECO:0000256" key="1">
    <source>
        <dbReference type="PIRSR" id="PIRSR037847-1"/>
    </source>
</evidence>
<feature type="binding site" evidence="1">
    <location>
        <position position="77"/>
    </location>
    <ligand>
        <name>Ni(2+)</name>
        <dbReference type="ChEBI" id="CHEBI:49786"/>
    </ligand>
</feature>
<protein>
    <submittedName>
        <fullName evidence="4">Transcription repressor NadR</fullName>
    </submittedName>
</protein>
<dbReference type="Pfam" id="PF02829">
    <property type="entry name" value="3H"/>
    <property type="match status" value="1"/>
</dbReference>
<proteinExistence type="predicted"/>
<dbReference type="Pfam" id="PF08279">
    <property type="entry name" value="HTH_11"/>
    <property type="match status" value="1"/>
</dbReference>
<dbReference type="InterPro" id="IPR036388">
    <property type="entry name" value="WH-like_DNA-bd_sf"/>
</dbReference>
<evidence type="ECO:0000259" key="2">
    <source>
        <dbReference type="Pfam" id="PF02829"/>
    </source>
</evidence>
<dbReference type="EMBL" id="CP121694">
    <property type="protein sequence ID" value="WRO20425.1"/>
    <property type="molecule type" value="Genomic_DNA"/>
</dbReference>
<name>A0AAU0UHE5_9FIRM</name>
<gene>
    <name evidence="4" type="ORF">MFMK1_000193</name>
</gene>
<evidence type="ECO:0000313" key="5">
    <source>
        <dbReference type="Proteomes" id="UP001329915"/>
    </source>
</evidence>